<dbReference type="OrthoDB" id="427661at2759"/>
<accession>A0A1Q9DUX3</accession>
<organism evidence="1 2">
    <name type="scientific">Symbiodinium microadriaticum</name>
    <name type="common">Dinoflagellate</name>
    <name type="synonym">Zooxanthella microadriatica</name>
    <dbReference type="NCBI Taxonomy" id="2951"/>
    <lineage>
        <taxon>Eukaryota</taxon>
        <taxon>Sar</taxon>
        <taxon>Alveolata</taxon>
        <taxon>Dinophyceae</taxon>
        <taxon>Suessiales</taxon>
        <taxon>Symbiodiniaceae</taxon>
        <taxon>Symbiodinium</taxon>
    </lineage>
</organism>
<proteinExistence type="predicted"/>
<name>A0A1Q9DUX3_SYMMI</name>
<evidence type="ECO:0000313" key="1">
    <source>
        <dbReference type="EMBL" id="OLP98938.1"/>
    </source>
</evidence>
<comment type="caution">
    <text evidence="1">The sequence shown here is derived from an EMBL/GenBank/DDBJ whole genome shotgun (WGS) entry which is preliminary data.</text>
</comment>
<sequence>MYQLCGTDLSNMSFLRSNEPLFESLGAQLLRLQEEEPSAVSEAMHVAVRAHETLTLTSLPAYSGLLAAAQRVQKAVKAEQQIADADGEEEEKKLTPEGELAQVLQILSDIVANGDLLDGHLKNLTKKLMTEKLSFDQAYKWLEEVMPVDPLKRYGLTMMQFDAMLERHWTDPKVKEGIHPIVGMPMKTDSADEVPVLSDDKVIEVHKYMLEEVEKVIRQFESQKSQATYGSRIATLTLQAMVGSKVEEKFDLTSEDILRHTVRYHEELAANEEFASVNVPLQKAMAYFNGGFLSHLEQVPQSECDDRPQFEKVNGFASGSVKVLLSILVNYLNFASAEYEPTGDEPEDEDGRRTLRHLPGVALIHSSTIHSFLLPMFCTSL</sequence>
<dbReference type="EMBL" id="LSRX01000380">
    <property type="protein sequence ID" value="OLP98938.1"/>
    <property type="molecule type" value="Genomic_DNA"/>
</dbReference>
<dbReference type="Proteomes" id="UP000186817">
    <property type="component" value="Unassembled WGS sequence"/>
</dbReference>
<reference evidence="1 2" key="1">
    <citation type="submission" date="2016-02" db="EMBL/GenBank/DDBJ databases">
        <title>Genome analysis of coral dinoflagellate symbionts highlights evolutionary adaptations to a symbiotic lifestyle.</title>
        <authorList>
            <person name="Aranda M."/>
            <person name="Li Y."/>
            <person name="Liew Y.J."/>
            <person name="Baumgarten S."/>
            <person name="Simakov O."/>
            <person name="Wilson M."/>
            <person name="Piel J."/>
            <person name="Ashoor H."/>
            <person name="Bougouffa S."/>
            <person name="Bajic V.B."/>
            <person name="Ryu T."/>
            <person name="Ravasi T."/>
            <person name="Bayer T."/>
            <person name="Micklem G."/>
            <person name="Kim H."/>
            <person name="Bhak J."/>
            <person name="Lajeunesse T.C."/>
            <person name="Voolstra C.R."/>
        </authorList>
    </citation>
    <scope>NUCLEOTIDE SEQUENCE [LARGE SCALE GENOMIC DNA]</scope>
    <source>
        <strain evidence="1 2">CCMP2467</strain>
    </source>
</reference>
<dbReference type="AlphaFoldDB" id="A0A1Q9DUX3"/>
<gene>
    <name evidence="1" type="ORF">AK812_SmicGene18551</name>
</gene>
<keyword evidence="2" id="KW-1185">Reference proteome</keyword>
<protein>
    <submittedName>
        <fullName evidence="1">Uncharacterized protein</fullName>
    </submittedName>
</protein>
<evidence type="ECO:0000313" key="2">
    <source>
        <dbReference type="Proteomes" id="UP000186817"/>
    </source>
</evidence>